<dbReference type="AlphaFoldDB" id="A0A9J7H5N9"/>
<dbReference type="Proteomes" id="UP001108280">
    <property type="component" value="Chromosome X"/>
</dbReference>
<accession>A0A9J7H5N9</accession>
<evidence type="ECO:0000313" key="3">
    <source>
        <dbReference type="Proteomes" id="UP001108280"/>
    </source>
</evidence>
<dbReference type="GO" id="GO:0005737">
    <property type="term" value="C:cytoplasm"/>
    <property type="evidence" value="ECO:0007669"/>
    <property type="project" value="UniProtKB-SubCell"/>
</dbReference>
<dbReference type="KEGG" id="cge:118239418"/>
<organism evidence="3 4">
    <name type="scientific">Cricetulus griseus</name>
    <name type="common">Chinese hamster</name>
    <name type="synonym">Cricetulus barabensis griseus</name>
    <dbReference type="NCBI Taxonomy" id="10029"/>
    <lineage>
        <taxon>Eukaryota</taxon>
        <taxon>Metazoa</taxon>
        <taxon>Chordata</taxon>
        <taxon>Craniata</taxon>
        <taxon>Vertebrata</taxon>
        <taxon>Euteleostomi</taxon>
        <taxon>Mammalia</taxon>
        <taxon>Eutheria</taxon>
        <taxon>Euarchontoglires</taxon>
        <taxon>Glires</taxon>
        <taxon>Rodentia</taxon>
        <taxon>Myomorpha</taxon>
        <taxon>Muroidea</taxon>
        <taxon>Cricetidae</taxon>
        <taxon>Cricetinae</taxon>
        <taxon>Cricetulus</taxon>
    </lineage>
</organism>
<dbReference type="PANTHER" id="PTHR45418:SF5">
    <property type="entry name" value="BRCA2-INTERACTING PROTEIN-LIKE-RELATED"/>
    <property type="match status" value="1"/>
</dbReference>
<evidence type="ECO:0000256" key="2">
    <source>
        <dbReference type="ARBA" id="ARBA00022490"/>
    </source>
</evidence>
<reference evidence="4" key="3">
    <citation type="submission" date="2025-08" db="UniProtKB">
        <authorList>
            <consortium name="RefSeq"/>
        </authorList>
    </citation>
    <scope>IDENTIFICATION</scope>
    <source>
        <strain evidence="4">17A/GY</strain>
        <tissue evidence="4">Liver</tissue>
    </source>
</reference>
<dbReference type="OrthoDB" id="9573766at2759"/>
<keyword evidence="3" id="KW-1185">Reference proteome</keyword>
<dbReference type="RefSeq" id="XP_035306031.1">
    <property type="nucleotide sequence ID" value="XM_035450140.1"/>
</dbReference>
<keyword evidence="2" id="KW-0963">Cytoplasm</keyword>
<evidence type="ECO:0000256" key="1">
    <source>
        <dbReference type="ARBA" id="ARBA00004496"/>
    </source>
</evidence>
<protein>
    <submittedName>
        <fullName evidence="4">Cancer/testis antigen 55-like</fullName>
    </submittedName>
</protein>
<comment type="subcellular location">
    <subcellularLocation>
        <location evidence="1">Cytoplasm</location>
    </subcellularLocation>
</comment>
<gene>
    <name evidence="4" type="primary">LOC118239418</name>
</gene>
<evidence type="ECO:0000313" key="4">
    <source>
        <dbReference type="RefSeq" id="XP_035306031.1"/>
    </source>
</evidence>
<reference evidence="3" key="1">
    <citation type="journal article" date="2018" name="Biotechnol. Bioeng.">
        <title>A reference genome of the Chinese hamster based on a hybrid assembly strategy.</title>
        <authorList>
            <person name="Rupp O."/>
            <person name="MacDonald M.L."/>
            <person name="Li S."/>
            <person name="Dhiman H."/>
            <person name="Polson S."/>
            <person name="Griep S."/>
            <person name="Heffner K."/>
            <person name="Hernandez I."/>
            <person name="Brinkrolf K."/>
            <person name="Jadhav V."/>
            <person name="Samoudi M."/>
            <person name="Hao H."/>
            <person name="Kingham B."/>
            <person name="Goesmann A."/>
            <person name="Betenbaugh M.J."/>
            <person name="Lewis N.E."/>
            <person name="Borth N."/>
            <person name="Lee K.H."/>
        </authorList>
    </citation>
    <scope>NUCLEOTIDE SEQUENCE [LARGE SCALE GENOMIC DNA]</scope>
    <source>
        <strain evidence="3">17A/GY</strain>
    </source>
</reference>
<name>A0A9J7H5N9_CRIGR</name>
<dbReference type="PANTHER" id="PTHR45418">
    <property type="entry name" value="CANCER/TESTIS ANTIGEN 55"/>
    <property type="match status" value="1"/>
</dbReference>
<proteinExistence type="predicted"/>
<sequence length="291" mass="32234">MALGGNEATHLSSLFTAFSSSAVPLPYHTIPLLTCLVPRSARWAQVGATPGWHMYHMQLVPAEIRSRCPMEITDSYNSKFKSVRGIVTYLCTDYGWINETIFFNPDMVCGNVPVNVGMSVIALVEEDETTHALKTIKVKTMSDPIYGIEPSEFDKRLCIKCVTYATRDSIYISKETFFPMQLLSGGFLPFKGDLLLVEYSLKPGTSNITIHTVSLLNSQNMDEVCVTSVDGRTGVVDDIIYFTLDSLQKPTGYTPGLYDIVNVVAVDSVQQHCSWRAVSMIPVEMCIDQAS</sequence>
<reference evidence="3" key="2">
    <citation type="journal article" date="2020" name="Biotechnol. Bioeng.">
        <title>Chromosome-scale scaffolds for the Chinese hamster reference genome assembly to facilitate the study of the CHO epigenome.</title>
        <authorList>
            <person name="Hilliard W."/>
            <person name="MacDonald M."/>
            <person name="Lee K.H."/>
        </authorList>
    </citation>
    <scope>NUCLEOTIDE SEQUENCE [LARGE SCALE GENOMIC DNA]</scope>
    <source>
        <strain evidence="3">17A/GY</strain>
    </source>
</reference>
<dbReference type="GeneID" id="118239418"/>